<dbReference type="AlphaFoldDB" id="A0A5N7J7R0"/>
<dbReference type="PANTHER" id="PTHR43280">
    <property type="entry name" value="ARAC-FAMILY TRANSCRIPTIONAL REGULATOR"/>
    <property type="match status" value="1"/>
</dbReference>
<dbReference type="RefSeq" id="WP_152753900.1">
    <property type="nucleotide sequence ID" value="NZ_JAIZZU010000011.1"/>
</dbReference>
<evidence type="ECO:0000256" key="1">
    <source>
        <dbReference type="ARBA" id="ARBA00023125"/>
    </source>
</evidence>
<dbReference type="GO" id="GO:0043565">
    <property type="term" value="F:sequence-specific DNA binding"/>
    <property type="evidence" value="ECO:0007669"/>
    <property type="project" value="InterPro"/>
</dbReference>
<gene>
    <name evidence="3" type="ORF">E4V82_22005</name>
</gene>
<dbReference type="PROSITE" id="PS01124">
    <property type="entry name" value="HTH_ARAC_FAMILY_2"/>
    <property type="match status" value="1"/>
</dbReference>
<comment type="caution">
    <text evidence="3">The sequence shown here is derived from an EMBL/GenBank/DDBJ whole genome shotgun (WGS) entry which is preliminary data.</text>
</comment>
<evidence type="ECO:0000313" key="4">
    <source>
        <dbReference type="Proteomes" id="UP000342249"/>
    </source>
</evidence>
<evidence type="ECO:0000313" key="3">
    <source>
        <dbReference type="EMBL" id="MPQ64750.1"/>
    </source>
</evidence>
<dbReference type="InterPro" id="IPR018060">
    <property type="entry name" value="HTH_AraC"/>
</dbReference>
<dbReference type="GO" id="GO:0003700">
    <property type="term" value="F:DNA-binding transcription factor activity"/>
    <property type="evidence" value="ECO:0007669"/>
    <property type="project" value="InterPro"/>
</dbReference>
<keyword evidence="1" id="KW-0238">DNA-binding</keyword>
<protein>
    <submittedName>
        <fullName evidence="3">AraC family transcriptional regulator</fullName>
    </submittedName>
</protein>
<organism evidence="3 4">
    <name type="scientific">Clostridium estertheticum</name>
    <dbReference type="NCBI Taxonomy" id="238834"/>
    <lineage>
        <taxon>Bacteria</taxon>
        <taxon>Bacillati</taxon>
        <taxon>Bacillota</taxon>
        <taxon>Clostridia</taxon>
        <taxon>Eubacteriales</taxon>
        <taxon>Clostridiaceae</taxon>
        <taxon>Clostridium</taxon>
    </lineage>
</organism>
<dbReference type="Pfam" id="PF12833">
    <property type="entry name" value="HTH_18"/>
    <property type="match status" value="1"/>
</dbReference>
<accession>A0A5N7J7R0</accession>
<reference evidence="3 4" key="1">
    <citation type="journal article" date="2019" name="Lett. Appl. Microbiol.">
        <title>A case of 'blown pack' spoilage of vacuum-packaged pork likely associated with Clostridium estertheticum in Canada.</title>
        <authorList>
            <person name="Zhang P."/>
            <person name="Ward P."/>
            <person name="McMullen L.M."/>
            <person name="Yang X."/>
        </authorList>
    </citation>
    <scope>NUCLEOTIDE SEQUENCE [LARGE SCALE GENOMIC DNA]</scope>
    <source>
        <strain evidence="3 4">MA19</strain>
    </source>
</reference>
<evidence type="ECO:0000259" key="2">
    <source>
        <dbReference type="PROSITE" id="PS01124"/>
    </source>
</evidence>
<feature type="domain" description="HTH araC/xylS-type" evidence="2">
    <location>
        <begin position="152"/>
        <end position="250"/>
    </location>
</feature>
<sequence>MTEIFYAMDHVLLIDDYNDPDNHKHLAKHLIISLSGEINCFIEDEQVICEGIMISPDVFHTIESDGNDVLVYLFDETTDIAIEIEEKYLKGSPYHALNLATVEEIKSIWNESMVDRSDVHQVQKIYSSTYERILKSCNLDTKSPHIKDYRIKKVLCLLRGREEIKEGIIGELAQMVFLSQSRLSHLFKKETKISINSFLVIMKILKTYKYMLSGENITDSSIKAGFNSPSHFATTNKNMFGLSANKFRKDAIFTQV</sequence>
<dbReference type="PANTHER" id="PTHR43280:SF2">
    <property type="entry name" value="HTH-TYPE TRANSCRIPTIONAL REGULATOR EXSA"/>
    <property type="match status" value="1"/>
</dbReference>
<name>A0A5N7J7R0_9CLOT</name>
<dbReference type="Gene3D" id="1.10.10.60">
    <property type="entry name" value="Homeodomain-like"/>
    <property type="match status" value="2"/>
</dbReference>
<proteinExistence type="predicted"/>
<dbReference type="SMART" id="SM00342">
    <property type="entry name" value="HTH_ARAC"/>
    <property type="match status" value="1"/>
</dbReference>
<dbReference type="Proteomes" id="UP000342249">
    <property type="component" value="Unassembled WGS sequence"/>
</dbReference>
<dbReference type="EMBL" id="SPSF01000055">
    <property type="protein sequence ID" value="MPQ64750.1"/>
    <property type="molecule type" value="Genomic_DNA"/>
</dbReference>